<dbReference type="GO" id="GO:0000724">
    <property type="term" value="P:double-strand break repair via homologous recombination"/>
    <property type="evidence" value="ECO:0007669"/>
    <property type="project" value="TreeGrafter"/>
</dbReference>
<evidence type="ECO:0000256" key="1">
    <source>
        <dbReference type="ARBA" id="ARBA00004123"/>
    </source>
</evidence>
<dbReference type="SUPFAM" id="SSF50249">
    <property type="entry name" value="Nucleic acid-binding proteins"/>
    <property type="match status" value="1"/>
</dbReference>
<dbReference type="InterPro" id="IPR058768">
    <property type="entry name" value="MCM9_N"/>
</dbReference>
<feature type="region of interest" description="Disordered" evidence="15">
    <location>
        <begin position="743"/>
        <end position="773"/>
    </location>
</feature>
<evidence type="ECO:0000256" key="2">
    <source>
        <dbReference type="ARBA" id="ARBA00008010"/>
    </source>
</evidence>
<dbReference type="PROSITE" id="PS50051">
    <property type="entry name" value="MCM_2"/>
    <property type="match status" value="1"/>
</dbReference>
<dbReference type="EC" id="3.6.4.12" evidence="3"/>
<protein>
    <recommendedName>
        <fullName evidence="12">DNA helicase MCM9</fullName>
        <ecNumber evidence="3">3.6.4.12</ecNumber>
    </recommendedName>
</protein>
<dbReference type="SMART" id="SM00350">
    <property type="entry name" value="MCM"/>
    <property type="match status" value="1"/>
</dbReference>
<feature type="region of interest" description="Disordered" evidence="15">
    <location>
        <begin position="706"/>
        <end position="730"/>
    </location>
</feature>
<evidence type="ECO:0000313" key="18">
    <source>
        <dbReference type="Proteomes" id="UP001154114"/>
    </source>
</evidence>
<dbReference type="PANTHER" id="PTHR11630">
    <property type="entry name" value="DNA REPLICATION LICENSING FACTOR MCM FAMILY MEMBER"/>
    <property type="match status" value="1"/>
</dbReference>
<keyword evidence="9 14" id="KW-0238">DNA-binding</keyword>
<feature type="compositionally biased region" description="Polar residues" evidence="15">
    <location>
        <begin position="903"/>
        <end position="912"/>
    </location>
</feature>
<keyword evidence="11" id="KW-0539">Nucleus</keyword>
<dbReference type="InterPro" id="IPR031327">
    <property type="entry name" value="MCM"/>
</dbReference>
<comment type="similarity">
    <text evidence="2 14">Belongs to the MCM family.</text>
</comment>
<proteinExistence type="inferred from homology"/>
<keyword evidence="4 14" id="KW-0547">Nucleotide-binding</keyword>
<dbReference type="InterPro" id="IPR027417">
    <property type="entry name" value="P-loop_NTPase"/>
</dbReference>
<reference evidence="17" key="1">
    <citation type="submission" date="2021-12" db="EMBL/GenBank/DDBJ databases">
        <authorList>
            <person name="King R."/>
        </authorList>
    </citation>
    <scope>NUCLEOTIDE SEQUENCE</scope>
</reference>
<dbReference type="Pfam" id="PF26066">
    <property type="entry name" value="MCM9_N"/>
    <property type="match status" value="1"/>
</dbReference>
<dbReference type="InterPro" id="IPR033762">
    <property type="entry name" value="MCM_OB"/>
</dbReference>
<name>A0A9P0BPI0_CHRIL</name>
<dbReference type="GO" id="GO:0042555">
    <property type="term" value="C:MCM complex"/>
    <property type="evidence" value="ECO:0007669"/>
    <property type="project" value="TreeGrafter"/>
</dbReference>
<dbReference type="EMBL" id="LR824015">
    <property type="protein sequence ID" value="CAH0583122.1"/>
    <property type="molecule type" value="Genomic_DNA"/>
</dbReference>
<dbReference type="Proteomes" id="UP001154114">
    <property type="component" value="Chromosome 12"/>
</dbReference>
<feature type="domain" description="MCM C-terminal AAA(+) ATPase" evidence="16">
    <location>
        <begin position="297"/>
        <end position="511"/>
    </location>
</feature>
<evidence type="ECO:0000256" key="9">
    <source>
        <dbReference type="ARBA" id="ARBA00023125"/>
    </source>
</evidence>
<dbReference type="SUPFAM" id="SSF52540">
    <property type="entry name" value="P-loop containing nucleoside triphosphate hydrolases"/>
    <property type="match status" value="1"/>
</dbReference>
<organism evidence="17 18">
    <name type="scientific">Chrysodeixis includens</name>
    <name type="common">Soybean looper</name>
    <name type="synonym">Pseudoplusia includens</name>
    <dbReference type="NCBI Taxonomy" id="689277"/>
    <lineage>
        <taxon>Eukaryota</taxon>
        <taxon>Metazoa</taxon>
        <taxon>Ecdysozoa</taxon>
        <taxon>Arthropoda</taxon>
        <taxon>Hexapoda</taxon>
        <taxon>Insecta</taxon>
        <taxon>Pterygota</taxon>
        <taxon>Neoptera</taxon>
        <taxon>Endopterygota</taxon>
        <taxon>Lepidoptera</taxon>
        <taxon>Glossata</taxon>
        <taxon>Ditrysia</taxon>
        <taxon>Noctuoidea</taxon>
        <taxon>Noctuidae</taxon>
        <taxon>Plusiinae</taxon>
        <taxon>Chrysodeixis</taxon>
    </lineage>
</organism>
<dbReference type="InterPro" id="IPR012340">
    <property type="entry name" value="NA-bd_OB-fold"/>
</dbReference>
<dbReference type="Pfam" id="PF00493">
    <property type="entry name" value="MCM"/>
    <property type="match status" value="1"/>
</dbReference>
<evidence type="ECO:0000256" key="10">
    <source>
        <dbReference type="ARBA" id="ARBA00023204"/>
    </source>
</evidence>
<gene>
    <name evidence="17" type="ORF">CINC_LOCUS2117</name>
</gene>
<dbReference type="PRINTS" id="PR01657">
    <property type="entry name" value="MCMFAMILY"/>
</dbReference>
<dbReference type="GO" id="GO:0017116">
    <property type="term" value="F:single-stranded DNA helicase activity"/>
    <property type="evidence" value="ECO:0007669"/>
    <property type="project" value="TreeGrafter"/>
</dbReference>
<feature type="region of interest" description="Disordered" evidence="15">
    <location>
        <begin position="950"/>
        <end position="969"/>
    </location>
</feature>
<evidence type="ECO:0000256" key="5">
    <source>
        <dbReference type="ARBA" id="ARBA00022763"/>
    </source>
</evidence>
<evidence type="ECO:0000256" key="14">
    <source>
        <dbReference type="RuleBase" id="RU004070"/>
    </source>
</evidence>
<dbReference type="GO" id="GO:0005634">
    <property type="term" value="C:nucleus"/>
    <property type="evidence" value="ECO:0007669"/>
    <property type="project" value="UniProtKB-SubCell"/>
</dbReference>
<dbReference type="Pfam" id="PF17855">
    <property type="entry name" value="MCM_lid"/>
    <property type="match status" value="1"/>
</dbReference>
<evidence type="ECO:0000256" key="15">
    <source>
        <dbReference type="SAM" id="MobiDB-lite"/>
    </source>
</evidence>
<dbReference type="GO" id="GO:0005524">
    <property type="term" value="F:ATP binding"/>
    <property type="evidence" value="ECO:0007669"/>
    <property type="project" value="UniProtKB-KW"/>
</dbReference>
<evidence type="ECO:0000256" key="13">
    <source>
        <dbReference type="ARBA" id="ARBA00047995"/>
    </source>
</evidence>
<feature type="compositionally biased region" description="Polar residues" evidence="15">
    <location>
        <begin position="919"/>
        <end position="931"/>
    </location>
</feature>
<keyword evidence="8 14" id="KW-0067">ATP-binding</keyword>
<sequence>MILDYVLKFHLEDCINILSERDNLGYYSIKIDFLKLFETYPDIGDKVLCSPVESLPACNKDLLKAQQTILERDEYKTDVAKLEYCFLKRNIQARFFGLPVCPELHRTVFPKNVDLGCFLKVTGTVVRVTQSKMLEYQRKYVCVKCKYENCIEAEFENRYILKAPSKCASDVKPCRSSTFTQVPLVSREHCKDYQEIKIQEQVNKLSIGTIPGSMWVVLEDDLVDCCKPGDDVIICGTLRRRWRPCSHNKKSEVELVLQANFVEVSNAERSEVVASAPDVKDCFDEFWLKYEACPLKGRDRILASVCPQVYGLHLVKLAVLLTVITGSNHVVENDSKRSAQDEKHATRVRGQCHLLLVGDPGTGKSQLLRTGSELTARSVFTSGAGSTRAGLTCAALREDGEWQLEAGALVLSDGGVCCIDEISQLREHDRTAIHEAMEQQTISVAKAGIVCKLNTRCAIIAACNPKGHYDTDQPLSVNVSLGTPLLSRFDLIFILLDSKNKTWDKLVSSYILFGDAHAIDSKKKWSLEKLQMYISLVGPKYTEMTKSANMILQKYYMAQRRSEHRDPSRTTVRMLDSLVRLSQAHCRLMYRKTILPMDAIIAVSLVDLSMQDCTLNDTVDALHSTTPKYSDFDYLCTAKKLLTSLNLLDLWRNELLYYAKLLQVDHKTLESDIESGNCKLFARHDDVTDDNIHLSATLITSSYFNNKKSKNEDDDRNDDNNGRKDNFKDPGIHEKFAVTLKKHSTLNKAEKDPSNIPTKKGNKRKRKEVVVDSRAVKNKLPKRGKKIKGKVNNDDEQSNSDDEFEILKAVPSVNDALADLGLDFSFMKEDRENTENTVVKFEPKDLETSDEILDISINNNDSIVHKNPKEELNKSTSDKTINKLKMFQFSSKNDFDKYDEKPGQSTDKSSLLVSKENRSNLSKNQPSTSKSKISMFKNLTNSMEKVTNISELKGKENSNSTQKVSTSSQLSIFESSDCDIDLDI</sequence>
<evidence type="ECO:0000256" key="6">
    <source>
        <dbReference type="ARBA" id="ARBA00022801"/>
    </source>
</evidence>
<dbReference type="GO" id="GO:0003697">
    <property type="term" value="F:single-stranded DNA binding"/>
    <property type="evidence" value="ECO:0007669"/>
    <property type="project" value="TreeGrafter"/>
</dbReference>
<evidence type="ECO:0000313" key="17">
    <source>
        <dbReference type="EMBL" id="CAH0583122.1"/>
    </source>
</evidence>
<dbReference type="FunFam" id="3.40.50.300:FF:000671">
    <property type="entry name" value="DNA helicase MCM9 isoform X1"/>
    <property type="match status" value="1"/>
</dbReference>
<dbReference type="Gene3D" id="2.40.50.140">
    <property type="entry name" value="Nucleic acid-binding proteins"/>
    <property type="match status" value="1"/>
</dbReference>
<feature type="region of interest" description="Disordered" evidence="15">
    <location>
        <begin position="895"/>
        <end position="931"/>
    </location>
</feature>
<feature type="compositionally biased region" description="Polar residues" evidence="15">
    <location>
        <begin position="957"/>
        <end position="969"/>
    </location>
</feature>
<evidence type="ECO:0000256" key="8">
    <source>
        <dbReference type="ARBA" id="ARBA00022840"/>
    </source>
</evidence>
<dbReference type="Pfam" id="PF17207">
    <property type="entry name" value="MCM_OB"/>
    <property type="match status" value="1"/>
</dbReference>
<evidence type="ECO:0000256" key="12">
    <source>
        <dbReference type="ARBA" id="ARBA00041085"/>
    </source>
</evidence>
<keyword evidence="6" id="KW-0378">Hydrolase</keyword>
<feature type="compositionally biased region" description="Basic and acidic residues" evidence="15">
    <location>
        <begin position="709"/>
        <end position="730"/>
    </location>
</feature>
<evidence type="ECO:0000259" key="16">
    <source>
        <dbReference type="PROSITE" id="PS50051"/>
    </source>
</evidence>
<evidence type="ECO:0000256" key="11">
    <source>
        <dbReference type="ARBA" id="ARBA00023242"/>
    </source>
</evidence>
<evidence type="ECO:0000256" key="4">
    <source>
        <dbReference type="ARBA" id="ARBA00022741"/>
    </source>
</evidence>
<keyword evidence="10" id="KW-0234">DNA repair</keyword>
<dbReference type="GO" id="GO:0016787">
    <property type="term" value="F:hydrolase activity"/>
    <property type="evidence" value="ECO:0007669"/>
    <property type="project" value="UniProtKB-KW"/>
</dbReference>
<dbReference type="InterPro" id="IPR041562">
    <property type="entry name" value="MCM_lid"/>
</dbReference>
<keyword evidence="5" id="KW-0227">DNA damage</keyword>
<keyword evidence="18" id="KW-1185">Reference proteome</keyword>
<comment type="subcellular location">
    <subcellularLocation>
        <location evidence="1">Nucleus</location>
    </subcellularLocation>
</comment>
<keyword evidence="7" id="KW-0347">Helicase</keyword>
<dbReference type="AlphaFoldDB" id="A0A9P0BPI0"/>
<comment type="catalytic activity">
    <reaction evidence="13">
        <text>ATP + H2O = ADP + phosphate + H(+)</text>
        <dbReference type="Rhea" id="RHEA:13065"/>
        <dbReference type="ChEBI" id="CHEBI:15377"/>
        <dbReference type="ChEBI" id="CHEBI:15378"/>
        <dbReference type="ChEBI" id="CHEBI:30616"/>
        <dbReference type="ChEBI" id="CHEBI:43474"/>
        <dbReference type="ChEBI" id="CHEBI:456216"/>
        <dbReference type="EC" id="3.6.4.12"/>
    </reaction>
</comment>
<dbReference type="InterPro" id="IPR001208">
    <property type="entry name" value="MCM_dom"/>
</dbReference>
<evidence type="ECO:0000256" key="7">
    <source>
        <dbReference type="ARBA" id="ARBA00022806"/>
    </source>
</evidence>
<dbReference type="PANTHER" id="PTHR11630:SF48">
    <property type="entry name" value="DNA HELICASE MCM9"/>
    <property type="match status" value="1"/>
</dbReference>
<dbReference type="Gene3D" id="3.40.50.300">
    <property type="entry name" value="P-loop containing nucleotide triphosphate hydrolases"/>
    <property type="match status" value="1"/>
</dbReference>
<accession>A0A9P0BPI0</accession>
<evidence type="ECO:0000256" key="3">
    <source>
        <dbReference type="ARBA" id="ARBA00012551"/>
    </source>
</evidence>
<dbReference type="OrthoDB" id="271325at2759"/>